<dbReference type="PROSITE" id="PS50217">
    <property type="entry name" value="BZIP"/>
    <property type="match status" value="1"/>
</dbReference>
<dbReference type="PROSITE" id="PS00036">
    <property type="entry name" value="BZIP_BASIC"/>
    <property type="match status" value="1"/>
</dbReference>
<feature type="compositionally biased region" description="Basic and acidic residues" evidence="3">
    <location>
        <begin position="70"/>
        <end position="79"/>
    </location>
</feature>
<feature type="compositionally biased region" description="Polar residues" evidence="3">
    <location>
        <begin position="529"/>
        <end position="545"/>
    </location>
</feature>
<protein>
    <submittedName>
        <fullName evidence="5">Basic leucine zipper transcription factor</fullName>
    </submittedName>
</protein>
<dbReference type="InterPro" id="IPR004827">
    <property type="entry name" value="bZIP"/>
</dbReference>
<dbReference type="Pfam" id="PF00170">
    <property type="entry name" value="bZIP_1"/>
    <property type="match status" value="1"/>
</dbReference>
<dbReference type="PANTHER" id="PTHR40621:SF6">
    <property type="entry name" value="AP-1-LIKE TRANSCRIPTION FACTOR YAP1-RELATED"/>
    <property type="match status" value="1"/>
</dbReference>
<dbReference type="GO" id="GO:0090575">
    <property type="term" value="C:RNA polymerase II transcription regulator complex"/>
    <property type="evidence" value="ECO:0007669"/>
    <property type="project" value="TreeGrafter"/>
</dbReference>
<feature type="region of interest" description="Disordered" evidence="3">
    <location>
        <begin position="238"/>
        <end position="323"/>
    </location>
</feature>
<feature type="compositionally biased region" description="Basic residues" evidence="3">
    <location>
        <begin position="99"/>
        <end position="112"/>
    </location>
</feature>
<feature type="compositionally biased region" description="Low complexity" evidence="3">
    <location>
        <begin position="31"/>
        <end position="49"/>
    </location>
</feature>
<name>A0A7T7IN26_9TREE</name>
<feature type="compositionally biased region" description="Polar residues" evidence="3">
    <location>
        <begin position="238"/>
        <end position="256"/>
    </location>
</feature>
<dbReference type="SUPFAM" id="SSF57959">
    <property type="entry name" value="Leucine zipper domain"/>
    <property type="match status" value="1"/>
</dbReference>
<feature type="compositionally biased region" description="Low complexity" evidence="3">
    <location>
        <begin position="354"/>
        <end position="366"/>
    </location>
</feature>
<reference evidence="5" key="1">
    <citation type="submission" date="2020-11" db="EMBL/GenBank/DDBJ databases">
        <title>Development of molecular tools for the yeast Papiliotrema terrestris LS28 and identification of Yap1 as a transcription factor involved in biocontrol activity.</title>
        <authorList>
            <person name="Ianiri G."/>
        </authorList>
    </citation>
    <scope>NUCLEOTIDE SEQUENCE</scope>
    <source>
        <strain evidence="5">LS28</strain>
    </source>
</reference>
<feature type="compositionally biased region" description="Low complexity" evidence="3">
    <location>
        <begin position="285"/>
        <end position="297"/>
    </location>
</feature>
<evidence type="ECO:0000313" key="5">
    <source>
        <dbReference type="EMBL" id="QQL13634.1"/>
    </source>
</evidence>
<feature type="domain" description="BZIP" evidence="4">
    <location>
        <begin position="167"/>
        <end position="230"/>
    </location>
</feature>
<feature type="compositionally biased region" description="Polar residues" evidence="3">
    <location>
        <begin position="58"/>
        <end position="69"/>
    </location>
</feature>
<dbReference type="EMBL" id="MW298104">
    <property type="protein sequence ID" value="QQL13634.1"/>
    <property type="molecule type" value="Genomic_DNA"/>
</dbReference>
<feature type="compositionally biased region" description="Polar residues" evidence="3">
    <location>
        <begin position="298"/>
        <end position="323"/>
    </location>
</feature>
<dbReference type="Gene3D" id="1.10.238.100">
    <property type="entry name" value="YAP1 redox domain. Chain B"/>
    <property type="match status" value="1"/>
</dbReference>
<feature type="compositionally biased region" description="Polar residues" evidence="3">
    <location>
        <begin position="17"/>
        <end position="30"/>
    </location>
</feature>
<dbReference type="GO" id="GO:0000976">
    <property type="term" value="F:transcription cis-regulatory region binding"/>
    <property type="evidence" value="ECO:0007669"/>
    <property type="project" value="InterPro"/>
</dbReference>
<dbReference type="SMART" id="SM00338">
    <property type="entry name" value="BRLZ"/>
    <property type="match status" value="1"/>
</dbReference>
<feature type="region of interest" description="Disordered" evidence="3">
    <location>
        <begin position="17"/>
        <end position="194"/>
    </location>
</feature>
<feature type="compositionally biased region" description="Acidic residues" evidence="3">
    <location>
        <begin position="121"/>
        <end position="130"/>
    </location>
</feature>
<keyword evidence="2" id="KW-0539">Nucleus</keyword>
<accession>A0A7T7IN26</accession>
<feature type="compositionally biased region" description="Basic and acidic residues" evidence="3">
    <location>
        <begin position="268"/>
        <end position="278"/>
    </location>
</feature>
<feature type="compositionally biased region" description="Basic and acidic residues" evidence="3">
    <location>
        <begin position="156"/>
        <end position="194"/>
    </location>
</feature>
<feature type="compositionally biased region" description="Low complexity" evidence="3">
    <location>
        <begin position="546"/>
        <end position="574"/>
    </location>
</feature>
<dbReference type="GO" id="GO:0001228">
    <property type="term" value="F:DNA-binding transcription activator activity, RNA polymerase II-specific"/>
    <property type="evidence" value="ECO:0007669"/>
    <property type="project" value="TreeGrafter"/>
</dbReference>
<gene>
    <name evidence="5" type="primary">YAP1</name>
</gene>
<evidence type="ECO:0000256" key="3">
    <source>
        <dbReference type="SAM" id="MobiDB-lite"/>
    </source>
</evidence>
<sequence>MDPLTPNTSAFLSYLSNNLDDNSINTSSYDSTANPTPASFPPSAFFPMPGRDTPEDTPPSSVEASQSPEKINDINRMRNDGALASGSELDGNESTGKSAKGKKAKANHKRKAAQGQHKTDVEDEDDDDTASDSADVHEDKRQHQTKAAAKKGGRKSVGDDGKGGSKSDKAARRKEQNRAAQKAFRERREAKVKDLEDQLAELERKAYGTTVENENLRGILKRLQEENVALRQSAFTFSMPVNGSPANGTGTNTPTQAAHKPPTPPHHNSGDDVLRSIHDVPAVPQPQSQRPQRKSSSLDQESPDSLVSVHSGQSSASGMNPASISLFNDPNNAFSAAALGGLGARPQLPGHLDSAGSNTTGTTSSAPSDVPSLSPGDRTELDALWASFLNPTNKVQSAANAEGPSPFSLINAQPQPATFAGNEARIGTQTTNDWDKFAFRDTSVAPVAPQPPAAQPLQQTQWLPQADPWAGMMDNGIDDFLASLSGSSNNNNVAQEKDQADDDFNAQIQQILGGNLSPSDPFNLPANPFSPTNYLNMSPAGTSNMSPAGTSNPSNGPSPLSSLSNSASPESAGSVPQPPNGDVMSGYSTIGPHKAESEHIYVVDENGKVIKPSELWVRMGMQHESNLEHLLIDDLCDMMRSKATCKDGKAYLAASEAEKMFKYPNADPAHIKRMQGIEQRAGITEGAFSCPRK</sequence>
<organism evidence="5">
    <name type="scientific">Papiliotrema terrestris</name>
    <dbReference type="NCBI Taxonomy" id="425109"/>
    <lineage>
        <taxon>Eukaryota</taxon>
        <taxon>Fungi</taxon>
        <taxon>Dikarya</taxon>
        <taxon>Basidiomycota</taxon>
        <taxon>Agaricomycotina</taxon>
        <taxon>Tremellomycetes</taxon>
        <taxon>Tremellales</taxon>
        <taxon>Rhynchogastremaceae</taxon>
        <taxon>Papiliotrema</taxon>
    </lineage>
</organism>
<dbReference type="AlphaFoldDB" id="A0A7T7IN26"/>
<dbReference type="CDD" id="cd14688">
    <property type="entry name" value="bZIP_YAP"/>
    <property type="match status" value="1"/>
</dbReference>
<evidence type="ECO:0000256" key="1">
    <source>
        <dbReference type="ARBA" id="ARBA00004123"/>
    </source>
</evidence>
<evidence type="ECO:0000259" key="4">
    <source>
        <dbReference type="PROSITE" id="PS50217"/>
    </source>
</evidence>
<dbReference type="PANTHER" id="PTHR40621">
    <property type="entry name" value="TRANSCRIPTION FACTOR KAPC-RELATED"/>
    <property type="match status" value="1"/>
</dbReference>
<evidence type="ECO:0000256" key="2">
    <source>
        <dbReference type="ARBA" id="ARBA00023242"/>
    </source>
</evidence>
<proteinExistence type="predicted"/>
<dbReference type="InterPro" id="IPR046347">
    <property type="entry name" value="bZIP_sf"/>
</dbReference>
<dbReference type="InterPro" id="IPR050936">
    <property type="entry name" value="AP-1-like"/>
</dbReference>
<dbReference type="Gene3D" id="1.20.5.170">
    <property type="match status" value="1"/>
</dbReference>
<feature type="region of interest" description="Disordered" evidence="3">
    <location>
        <begin position="513"/>
        <end position="590"/>
    </location>
</feature>
<feature type="region of interest" description="Disordered" evidence="3">
    <location>
        <begin position="345"/>
        <end position="378"/>
    </location>
</feature>
<comment type="subcellular location">
    <subcellularLocation>
        <location evidence="1">Nucleus</location>
    </subcellularLocation>
</comment>